<sequence>LLRCGGSFTHVQPLPASEQGENFQACFILGRNSCSKWRIYRVKAHRLQRKIHGIFLLSFGLHINVLMEMIALGDNIEEFRLINYKVVACSVDFNITNLALIDTLQKQGGLGPMTIPLLSNLTHQISRDYGAYLEDQDHTLS</sequence>
<keyword evidence="8" id="KW-0812">Transmembrane</keyword>
<comment type="catalytic activity">
    <reaction evidence="7">
        <text>a hydroperoxide + [thioredoxin]-dithiol = an alcohol + [thioredoxin]-disulfide + H2O</text>
        <dbReference type="Rhea" id="RHEA:62620"/>
        <dbReference type="Rhea" id="RHEA-COMP:10698"/>
        <dbReference type="Rhea" id="RHEA-COMP:10700"/>
        <dbReference type="ChEBI" id="CHEBI:15377"/>
        <dbReference type="ChEBI" id="CHEBI:29950"/>
        <dbReference type="ChEBI" id="CHEBI:30879"/>
        <dbReference type="ChEBI" id="CHEBI:35924"/>
        <dbReference type="ChEBI" id="CHEBI:50058"/>
        <dbReference type="EC" id="1.11.1.24"/>
    </reaction>
</comment>
<keyword evidence="6" id="KW-0676">Redox-active center</keyword>
<keyword evidence="5" id="KW-0560">Oxidoreductase</keyword>
<dbReference type="Pfam" id="PF00578">
    <property type="entry name" value="AhpC-TSA"/>
    <property type="match status" value="1"/>
</dbReference>
<gene>
    <name evidence="10" type="ORF">SPARVUS_LOCUS3019207</name>
</gene>
<dbReference type="InterPro" id="IPR036249">
    <property type="entry name" value="Thioredoxin-like_sf"/>
</dbReference>
<evidence type="ECO:0000313" key="11">
    <source>
        <dbReference type="Proteomes" id="UP001162483"/>
    </source>
</evidence>
<keyword evidence="8" id="KW-1133">Transmembrane helix</keyword>
<comment type="caution">
    <text evidence="10">The sequence shown here is derived from an EMBL/GenBank/DDBJ whole genome shotgun (WGS) entry which is preliminary data.</text>
</comment>
<dbReference type="SUPFAM" id="SSF52833">
    <property type="entry name" value="Thioredoxin-like"/>
    <property type="match status" value="1"/>
</dbReference>
<keyword evidence="11" id="KW-1185">Reference proteome</keyword>
<dbReference type="EMBL" id="CATNWA010004357">
    <property type="protein sequence ID" value="CAI9547590.1"/>
    <property type="molecule type" value="Genomic_DNA"/>
</dbReference>
<evidence type="ECO:0000259" key="9">
    <source>
        <dbReference type="Pfam" id="PF00578"/>
    </source>
</evidence>
<evidence type="ECO:0000256" key="1">
    <source>
        <dbReference type="ARBA" id="ARBA00009796"/>
    </source>
</evidence>
<keyword evidence="3" id="KW-0575">Peroxidase</keyword>
<dbReference type="EC" id="1.11.1.24" evidence="2"/>
<evidence type="ECO:0000256" key="6">
    <source>
        <dbReference type="ARBA" id="ARBA00023284"/>
    </source>
</evidence>
<dbReference type="InterPro" id="IPR000866">
    <property type="entry name" value="AhpC/TSA"/>
</dbReference>
<dbReference type="PANTHER" id="PTHR10681:SF171">
    <property type="entry name" value="PEROXIREDOXIN 4"/>
    <property type="match status" value="1"/>
</dbReference>
<name>A0ABN9BJB5_9NEOB</name>
<comment type="similarity">
    <text evidence="1">Belongs to the peroxiredoxin family. AhpC/Prx1 subfamily.</text>
</comment>
<evidence type="ECO:0000313" key="10">
    <source>
        <dbReference type="EMBL" id="CAI9547590.1"/>
    </source>
</evidence>
<evidence type="ECO:0000256" key="5">
    <source>
        <dbReference type="ARBA" id="ARBA00023002"/>
    </source>
</evidence>
<evidence type="ECO:0000256" key="4">
    <source>
        <dbReference type="ARBA" id="ARBA00022862"/>
    </source>
</evidence>
<feature type="domain" description="Alkyl hydroperoxide reductase subunit C/ Thiol specific antioxidant" evidence="9">
    <location>
        <begin position="68"/>
        <end position="136"/>
    </location>
</feature>
<accession>A0ABN9BJB5</accession>
<protein>
    <recommendedName>
        <fullName evidence="2">thioredoxin-dependent peroxiredoxin</fullName>
        <ecNumber evidence="2">1.11.1.24</ecNumber>
    </recommendedName>
</protein>
<organism evidence="10 11">
    <name type="scientific">Staurois parvus</name>
    <dbReference type="NCBI Taxonomy" id="386267"/>
    <lineage>
        <taxon>Eukaryota</taxon>
        <taxon>Metazoa</taxon>
        <taxon>Chordata</taxon>
        <taxon>Craniata</taxon>
        <taxon>Vertebrata</taxon>
        <taxon>Euteleostomi</taxon>
        <taxon>Amphibia</taxon>
        <taxon>Batrachia</taxon>
        <taxon>Anura</taxon>
        <taxon>Neobatrachia</taxon>
        <taxon>Ranoidea</taxon>
        <taxon>Ranidae</taxon>
        <taxon>Staurois</taxon>
    </lineage>
</organism>
<dbReference type="PANTHER" id="PTHR10681">
    <property type="entry name" value="THIOREDOXIN PEROXIDASE"/>
    <property type="match status" value="1"/>
</dbReference>
<evidence type="ECO:0000256" key="8">
    <source>
        <dbReference type="SAM" id="Phobius"/>
    </source>
</evidence>
<keyword evidence="4" id="KW-0049">Antioxidant</keyword>
<proteinExistence type="inferred from homology"/>
<feature type="non-terminal residue" evidence="10">
    <location>
        <position position="1"/>
    </location>
</feature>
<dbReference type="InterPro" id="IPR050217">
    <property type="entry name" value="Peroxiredoxin"/>
</dbReference>
<evidence type="ECO:0000256" key="3">
    <source>
        <dbReference type="ARBA" id="ARBA00022559"/>
    </source>
</evidence>
<dbReference type="Gene3D" id="3.40.30.10">
    <property type="entry name" value="Glutaredoxin"/>
    <property type="match status" value="1"/>
</dbReference>
<evidence type="ECO:0000256" key="2">
    <source>
        <dbReference type="ARBA" id="ARBA00013017"/>
    </source>
</evidence>
<keyword evidence="8" id="KW-0472">Membrane</keyword>
<feature type="transmembrane region" description="Helical" evidence="8">
    <location>
        <begin position="51"/>
        <end position="72"/>
    </location>
</feature>
<evidence type="ECO:0000256" key="7">
    <source>
        <dbReference type="ARBA" id="ARBA00049091"/>
    </source>
</evidence>
<reference evidence="10" key="1">
    <citation type="submission" date="2023-05" db="EMBL/GenBank/DDBJ databases">
        <authorList>
            <person name="Stuckert A."/>
        </authorList>
    </citation>
    <scope>NUCLEOTIDE SEQUENCE</scope>
</reference>
<dbReference type="Proteomes" id="UP001162483">
    <property type="component" value="Unassembled WGS sequence"/>
</dbReference>